<dbReference type="SUPFAM" id="SSF56436">
    <property type="entry name" value="C-type lectin-like"/>
    <property type="match status" value="5"/>
</dbReference>
<feature type="domain" description="C-type lectin" evidence="4">
    <location>
        <begin position="269"/>
        <end position="386"/>
    </location>
</feature>
<protein>
    <recommendedName>
        <fullName evidence="4">C-type lectin domain-containing protein</fullName>
    </recommendedName>
</protein>
<dbReference type="SMART" id="SM00034">
    <property type="entry name" value="CLECT"/>
    <property type="match status" value="4"/>
</dbReference>
<evidence type="ECO:0000313" key="5">
    <source>
        <dbReference type="EMBL" id="CAJ0557989.1"/>
    </source>
</evidence>
<dbReference type="PROSITE" id="PS00615">
    <property type="entry name" value="C_TYPE_LECTIN_1"/>
    <property type="match status" value="1"/>
</dbReference>
<feature type="signal peptide" evidence="3">
    <location>
        <begin position="1"/>
        <end position="18"/>
    </location>
</feature>
<dbReference type="PANTHER" id="PTHR22803">
    <property type="entry name" value="MANNOSE, PHOSPHOLIPASE, LECTIN RECEPTOR RELATED"/>
    <property type="match status" value="1"/>
</dbReference>
<comment type="caution">
    <text evidence="5">The sequence shown here is derived from an EMBL/GenBank/DDBJ whole genome shotgun (WGS) entry which is preliminary data.</text>
</comment>
<organism evidence="5 6">
    <name type="scientific">Mesorhabditis spiculigera</name>
    <dbReference type="NCBI Taxonomy" id="96644"/>
    <lineage>
        <taxon>Eukaryota</taxon>
        <taxon>Metazoa</taxon>
        <taxon>Ecdysozoa</taxon>
        <taxon>Nematoda</taxon>
        <taxon>Chromadorea</taxon>
        <taxon>Rhabditida</taxon>
        <taxon>Rhabditina</taxon>
        <taxon>Rhabditomorpha</taxon>
        <taxon>Rhabditoidea</taxon>
        <taxon>Rhabditidae</taxon>
        <taxon>Mesorhabditinae</taxon>
        <taxon>Mesorhabditis</taxon>
    </lineage>
</organism>
<keyword evidence="1" id="KW-1015">Disulfide bond</keyword>
<feature type="non-terminal residue" evidence="5">
    <location>
        <position position="829"/>
    </location>
</feature>
<dbReference type="EMBL" id="CATQJA010000170">
    <property type="protein sequence ID" value="CAJ0557989.1"/>
    <property type="molecule type" value="Genomic_DNA"/>
</dbReference>
<dbReference type="Pfam" id="PF00059">
    <property type="entry name" value="Lectin_C"/>
    <property type="match status" value="2"/>
</dbReference>
<keyword evidence="6" id="KW-1185">Reference proteome</keyword>
<feature type="region of interest" description="Disordered" evidence="2">
    <location>
        <begin position="218"/>
        <end position="238"/>
    </location>
</feature>
<feature type="domain" description="C-type lectin" evidence="4">
    <location>
        <begin position="491"/>
        <end position="620"/>
    </location>
</feature>
<dbReference type="InterPro" id="IPR016187">
    <property type="entry name" value="CTDL_fold"/>
</dbReference>
<evidence type="ECO:0000313" key="6">
    <source>
        <dbReference type="Proteomes" id="UP001177023"/>
    </source>
</evidence>
<accession>A0AA36C571</accession>
<sequence length="829" mass="92775">MTLKLLTLLAALGTVGLGHKCEDTDSCDQLGCEDGWTAMNRTRTCFKLIRNIAFSKAASACDKFDATVASAGDEDENLDLLEFGIIARVQKTEIFLLGAKQEITVISNGGQKDFDHRDLFDQKENVDGYEGKAKRSVQRGRAGRRWRWINDRPFKYTNWYHRESSEEEWDDDKGCIEMYVRHWNFDNSKSLRFNIQSTGAGKWNHVKCDQGNRVMACRKEQKAKKPKKPRFSASRSNEDPCDRGWTYSRKTRSCYLGTSCDSGWTQGAGTNKCYKFLDTMLLFSEATKQCQQIGSRVLTIHSSVENQFANAFTKRTGGRDFAWLDASRTGTGKYDYVWNDKSSMNYTNWDNFLMDFARVEEYCLQLRPDGRWNDYPCFTPERTLCQKEFGWTWADGSPMDYKNFLEDEWKIAKAGSGCLEMQLREGNDFSSNYAGKWNENSCDNAFDVAICRNSIGLSTATDDGMAIAECGMPFVERIELICDPGWTMGNDSATCLKVALNVTFEEMRLICVAQNSSIASIHSSLEHIVLWRLITGALIDAGVLSSGRPVASLVGAYRTDNGSYVWDDGSPMDTALWASGEPSGNGSCVAMYSYAGFSVQDVSVQGNEGPTVARWYAHECGRFASGVYYPCEFYGPNDSEPEFVHVNTTYGGEKAEAEGVDFGNCDEPFTIELKLPCDPGWTLLAATNSCYKAFGAITTVDARANCTAMNAKVASVHSDEENAFIRDLMLKEYYPNGELPDKDLIGMLGAQKDLNNYRIFYWDDGSTWDYATWSIGEPNSPKSEPCAGMYLHSLATASDGLPYDGRWNDWSCGGYWDAAVCKKAPNDIA</sequence>
<evidence type="ECO:0000256" key="3">
    <source>
        <dbReference type="SAM" id="SignalP"/>
    </source>
</evidence>
<evidence type="ECO:0000256" key="2">
    <source>
        <dbReference type="SAM" id="MobiDB-lite"/>
    </source>
</evidence>
<dbReference type="InterPro" id="IPR001304">
    <property type="entry name" value="C-type_lectin-like"/>
</dbReference>
<dbReference type="Proteomes" id="UP001177023">
    <property type="component" value="Unassembled WGS sequence"/>
</dbReference>
<dbReference type="InterPro" id="IPR016186">
    <property type="entry name" value="C-type_lectin-like/link_sf"/>
</dbReference>
<dbReference type="InterPro" id="IPR050111">
    <property type="entry name" value="C-type_lectin/snaclec_domain"/>
</dbReference>
<dbReference type="Gene3D" id="3.10.100.10">
    <property type="entry name" value="Mannose-Binding Protein A, subunit A"/>
    <property type="match status" value="5"/>
</dbReference>
<feature type="domain" description="C-type lectin" evidence="4">
    <location>
        <begin position="686"/>
        <end position="812"/>
    </location>
</feature>
<evidence type="ECO:0000256" key="1">
    <source>
        <dbReference type="ARBA" id="ARBA00023157"/>
    </source>
</evidence>
<dbReference type="CDD" id="cd00037">
    <property type="entry name" value="CLECT"/>
    <property type="match status" value="3"/>
</dbReference>
<dbReference type="AlphaFoldDB" id="A0AA36C571"/>
<name>A0AA36C571_9BILA</name>
<dbReference type="InterPro" id="IPR018378">
    <property type="entry name" value="C-type_lectin_CS"/>
</dbReference>
<feature type="chain" id="PRO_5041463430" description="C-type lectin domain-containing protein" evidence="3">
    <location>
        <begin position="19"/>
        <end position="829"/>
    </location>
</feature>
<gene>
    <name evidence="5" type="ORF">MSPICULIGERA_LOCUS732</name>
</gene>
<keyword evidence="3" id="KW-0732">Signal</keyword>
<reference evidence="5" key="1">
    <citation type="submission" date="2023-06" db="EMBL/GenBank/DDBJ databases">
        <authorList>
            <person name="Delattre M."/>
        </authorList>
    </citation>
    <scope>NUCLEOTIDE SEQUENCE</scope>
    <source>
        <strain evidence="5">AF72</strain>
    </source>
</reference>
<dbReference type="PROSITE" id="PS50041">
    <property type="entry name" value="C_TYPE_LECTIN_2"/>
    <property type="match status" value="3"/>
</dbReference>
<feature type="compositionally biased region" description="Basic residues" evidence="2">
    <location>
        <begin position="221"/>
        <end position="230"/>
    </location>
</feature>
<evidence type="ECO:0000259" key="4">
    <source>
        <dbReference type="PROSITE" id="PS50041"/>
    </source>
</evidence>
<proteinExistence type="predicted"/>